<dbReference type="EMBL" id="JBHSRF010000100">
    <property type="protein sequence ID" value="MFC6086778.1"/>
    <property type="molecule type" value="Genomic_DNA"/>
</dbReference>
<evidence type="ECO:0000313" key="3">
    <source>
        <dbReference type="EMBL" id="MFC6086778.1"/>
    </source>
</evidence>
<feature type="domain" description="Thioesterase" evidence="2">
    <location>
        <begin position="22"/>
        <end position="235"/>
    </location>
</feature>
<dbReference type="Proteomes" id="UP001596137">
    <property type="component" value="Unassembled WGS sequence"/>
</dbReference>
<dbReference type="Pfam" id="PF00975">
    <property type="entry name" value="Thioesterase"/>
    <property type="match status" value="1"/>
</dbReference>
<proteinExistence type="inferred from homology"/>
<comment type="similarity">
    <text evidence="1">Belongs to the thioesterase family.</text>
</comment>
<dbReference type="InterPro" id="IPR029058">
    <property type="entry name" value="AB_hydrolase_fold"/>
</dbReference>
<dbReference type="InterPro" id="IPR001031">
    <property type="entry name" value="Thioesterase"/>
</dbReference>
<dbReference type="PANTHER" id="PTHR11487:SF0">
    <property type="entry name" value="S-ACYL FATTY ACID SYNTHASE THIOESTERASE, MEDIUM CHAIN"/>
    <property type="match status" value="1"/>
</dbReference>
<keyword evidence="4" id="KW-1185">Reference proteome</keyword>
<dbReference type="InterPro" id="IPR012223">
    <property type="entry name" value="TEII"/>
</dbReference>
<reference evidence="4" key="1">
    <citation type="journal article" date="2019" name="Int. J. Syst. Evol. Microbiol.">
        <title>The Global Catalogue of Microorganisms (GCM) 10K type strain sequencing project: providing services to taxonomists for standard genome sequencing and annotation.</title>
        <authorList>
            <consortium name="The Broad Institute Genomics Platform"/>
            <consortium name="The Broad Institute Genome Sequencing Center for Infectious Disease"/>
            <person name="Wu L."/>
            <person name="Ma J."/>
        </authorList>
    </citation>
    <scope>NUCLEOTIDE SEQUENCE [LARGE SCALE GENOMIC DNA]</scope>
    <source>
        <strain evidence="4">JCM 30346</strain>
    </source>
</reference>
<dbReference type="SUPFAM" id="SSF53474">
    <property type="entry name" value="alpha/beta-Hydrolases"/>
    <property type="match status" value="1"/>
</dbReference>
<comment type="caution">
    <text evidence="3">The sequence shown here is derived from an EMBL/GenBank/DDBJ whole genome shotgun (WGS) entry which is preliminary data.</text>
</comment>
<dbReference type="RefSeq" id="WP_380762292.1">
    <property type="nucleotide sequence ID" value="NZ_JBHSRF010000100.1"/>
</dbReference>
<dbReference type="PANTHER" id="PTHR11487">
    <property type="entry name" value="THIOESTERASE"/>
    <property type="match status" value="1"/>
</dbReference>
<dbReference type="Gene3D" id="3.40.50.1820">
    <property type="entry name" value="alpha/beta hydrolase"/>
    <property type="match status" value="1"/>
</dbReference>
<protein>
    <submittedName>
        <fullName evidence="3">Thioesterase II family protein</fullName>
    </submittedName>
</protein>
<evidence type="ECO:0000256" key="1">
    <source>
        <dbReference type="ARBA" id="ARBA00007169"/>
    </source>
</evidence>
<accession>A0ABW1NV34</accession>
<evidence type="ECO:0000259" key="2">
    <source>
        <dbReference type="Pfam" id="PF00975"/>
    </source>
</evidence>
<sequence>MRGSPVKNAWLQREPSPEAAARVFCVPHAGCGTGVFRNWPRQQGLVEFLPVELPGRLSRFGETMPATFAELAQDMIAGLARHMDVPFAFFGHCWSALVAYEVTARLQRAGGPAAARLFVSSQLAPQDGPVGRMLGMDEAELAAELEAMIRDQGSTPHPELVAVYLKVLRADVEMSRRYVVPDPLRLTCPITAVGWSEDSEVRPGQMTGWPACGDTSFEIFAGRHNRFVDAPPELLTALCAGMAAGDRPGFR</sequence>
<organism evidence="3 4">
    <name type="scientific">Sphaerisporangium aureirubrum</name>
    <dbReference type="NCBI Taxonomy" id="1544736"/>
    <lineage>
        <taxon>Bacteria</taxon>
        <taxon>Bacillati</taxon>
        <taxon>Actinomycetota</taxon>
        <taxon>Actinomycetes</taxon>
        <taxon>Streptosporangiales</taxon>
        <taxon>Streptosporangiaceae</taxon>
        <taxon>Sphaerisporangium</taxon>
    </lineage>
</organism>
<gene>
    <name evidence="3" type="ORF">ACFP1K_36810</name>
</gene>
<name>A0ABW1NV34_9ACTN</name>
<evidence type="ECO:0000313" key="4">
    <source>
        <dbReference type="Proteomes" id="UP001596137"/>
    </source>
</evidence>